<comment type="similarity">
    <text evidence="1">Belongs to the SCC3 family.</text>
</comment>
<accession>A0A670ZP02</accession>
<dbReference type="GO" id="GO:0005634">
    <property type="term" value="C:nucleus"/>
    <property type="evidence" value="ECO:0007669"/>
    <property type="project" value="TreeGrafter"/>
</dbReference>
<protein>
    <recommendedName>
        <fullName evidence="2">Cohesin subunit SCC3/SA HEAT-repeats domain-containing protein</fullName>
    </recommendedName>
</protein>
<reference evidence="3" key="1">
    <citation type="submission" date="2025-08" db="UniProtKB">
        <authorList>
            <consortium name="Ensembl"/>
        </authorList>
    </citation>
    <scope>IDENTIFICATION</scope>
</reference>
<dbReference type="Ensembl" id="ENSPTXT00000025270.1">
    <property type="protein sequence ID" value="ENSPTXP00000024512.1"/>
    <property type="gene ID" value="ENSPTXG00000017066.1"/>
</dbReference>
<dbReference type="GO" id="GO:0003682">
    <property type="term" value="F:chromatin binding"/>
    <property type="evidence" value="ECO:0007669"/>
    <property type="project" value="TreeGrafter"/>
</dbReference>
<dbReference type="PANTHER" id="PTHR11199:SF8">
    <property type="entry name" value="COHESIN SUBUNIT SA-3"/>
    <property type="match status" value="1"/>
</dbReference>
<dbReference type="PANTHER" id="PTHR11199">
    <property type="entry name" value="STROMAL ANTIGEN"/>
    <property type="match status" value="1"/>
</dbReference>
<organism evidence="3 4">
    <name type="scientific">Pseudonaja textilis</name>
    <name type="common">Eastern brown snake</name>
    <dbReference type="NCBI Taxonomy" id="8673"/>
    <lineage>
        <taxon>Eukaryota</taxon>
        <taxon>Metazoa</taxon>
        <taxon>Chordata</taxon>
        <taxon>Craniata</taxon>
        <taxon>Vertebrata</taxon>
        <taxon>Euteleostomi</taxon>
        <taxon>Lepidosauria</taxon>
        <taxon>Squamata</taxon>
        <taxon>Bifurcata</taxon>
        <taxon>Unidentata</taxon>
        <taxon>Episquamata</taxon>
        <taxon>Toxicofera</taxon>
        <taxon>Serpentes</taxon>
        <taxon>Colubroidea</taxon>
        <taxon>Elapidae</taxon>
        <taxon>Hydrophiinae</taxon>
        <taxon>Pseudonaja</taxon>
    </lineage>
</organism>
<dbReference type="InterPro" id="IPR039662">
    <property type="entry name" value="Cohesin_Scc3/SA"/>
</dbReference>
<evidence type="ECO:0000256" key="1">
    <source>
        <dbReference type="ARBA" id="ARBA00005486"/>
    </source>
</evidence>
<keyword evidence="4" id="KW-1185">Reference proteome</keyword>
<proteinExistence type="inferred from homology"/>
<evidence type="ECO:0000313" key="3">
    <source>
        <dbReference type="Ensembl" id="ENSPTXP00000024512.1"/>
    </source>
</evidence>
<dbReference type="GO" id="GO:0034089">
    <property type="term" value="P:establishment of meiotic sister chromatid cohesion"/>
    <property type="evidence" value="ECO:0007669"/>
    <property type="project" value="TreeGrafter"/>
</dbReference>
<sequence length="177" mass="19355">MQYPVSSQRFLTWALFPNVGGLACRLLAPRVDAGGKSGDLHEGTRGFLQLLLVFFIESEFHDHAAYLVDSLWDCASALLKDWPVLTGLLLEESSIEGERKWVGFGSCQPLAAKRMGEMCPPTSLKPLRNTVDPSLRISAHGRSRRSTVTCTSGCSAAVGCHDDYKHPNFGHIIVGLL</sequence>
<dbReference type="GO" id="GO:0000785">
    <property type="term" value="C:chromatin"/>
    <property type="evidence" value="ECO:0007669"/>
    <property type="project" value="TreeGrafter"/>
</dbReference>
<dbReference type="InterPro" id="IPR056396">
    <property type="entry name" value="HEAT_SCC3-SA"/>
</dbReference>
<dbReference type="AlphaFoldDB" id="A0A670ZP02"/>
<dbReference type="GO" id="GO:0030893">
    <property type="term" value="C:meiotic cohesin complex"/>
    <property type="evidence" value="ECO:0007669"/>
    <property type="project" value="TreeGrafter"/>
</dbReference>
<evidence type="ECO:0000259" key="2">
    <source>
        <dbReference type="Pfam" id="PF24571"/>
    </source>
</evidence>
<name>A0A670ZP02_PSETE</name>
<reference evidence="3" key="2">
    <citation type="submission" date="2025-09" db="UniProtKB">
        <authorList>
            <consortium name="Ensembl"/>
        </authorList>
    </citation>
    <scope>IDENTIFICATION</scope>
</reference>
<feature type="domain" description="Cohesin subunit SCC3/SA HEAT-repeats" evidence="2">
    <location>
        <begin position="66"/>
        <end position="94"/>
    </location>
</feature>
<evidence type="ECO:0000313" key="4">
    <source>
        <dbReference type="Proteomes" id="UP000472273"/>
    </source>
</evidence>
<dbReference type="Pfam" id="PF24571">
    <property type="entry name" value="HEAT_SCC3-SA"/>
    <property type="match status" value="1"/>
</dbReference>
<dbReference type="GeneTree" id="ENSGT00940000170871"/>
<dbReference type="Proteomes" id="UP000472273">
    <property type="component" value="Unplaced"/>
</dbReference>